<proteinExistence type="predicted"/>
<dbReference type="PANTHER" id="PTHR10314">
    <property type="entry name" value="CYSTATHIONINE BETA-SYNTHASE"/>
    <property type="match status" value="1"/>
</dbReference>
<dbReference type="InterPro" id="IPR050214">
    <property type="entry name" value="Cys_Synth/Cystath_Beta-Synth"/>
</dbReference>
<evidence type="ECO:0000256" key="1">
    <source>
        <dbReference type="ARBA" id="ARBA00001933"/>
    </source>
</evidence>
<protein>
    <submittedName>
        <fullName evidence="4">Pyridoxal-phosphate dependent enzyme</fullName>
    </submittedName>
</protein>
<gene>
    <name evidence="4" type="ORF">P3G67_32945</name>
</gene>
<keyword evidence="5" id="KW-1185">Reference proteome</keyword>
<feature type="domain" description="Tryptophan synthase beta chain-like PALP" evidence="3">
    <location>
        <begin position="40"/>
        <end position="326"/>
    </location>
</feature>
<dbReference type="Proteomes" id="UP001216579">
    <property type="component" value="Unassembled WGS sequence"/>
</dbReference>
<keyword evidence="2" id="KW-0663">Pyridoxal phosphate</keyword>
<name>A0ABT5ZVU2_9ACTN</name>
<sequence length="342" mass="36178">MQEAKQSTIDLSVPAPLATAVDETAALSTYPGLRAFRAKLGGTPLVEVPGPSGGARILAKYEFTNPFGSVKDRTAYSLVCHAVNNWEGSPGTLKLLDASGGNMARALSKLGKLMGVRVRVVVPGSVPSSLLEELHAEDAEVDLGDPDEFLLGIIRKSEEIAEREPDWTLMSQHRNAANIAAHEFVTGREIIGQLDGERPACWVAAVGSGGTLTGVSRALRSRFPDISVIGVTPAELPYGTQLPPNGLHKFAGAGGLGNGLRQPFVDTLVPDLRSAHVSYAEAVAGMSEFLRRTGTRIGASSAANWLTAYEAAKSYAPDDVVVTLFADAGSREDWAKAEHRGH</sequence>
<evidence type="ECO:0000313" key="4">
    <source>
        <dbReference type="EMBL" id="MDF3293939.1"/>
    </source>
</evidence>
<dbReference type="Pfam" id="PF00291">
    <property type="entry name" value="PALP"/>
    <property type="match status" value="1"/>
</dbReference>
<dbReference type="RefSeq" id="WP_276096810.1">
    <property type="nucleotide sequence ID" value="NZ_JARJBC010000032.1"/>
</dbReference>
<dbReference type="Gene3D" id="3.40.50.1100">
    <property type="match status" value="2"/>
</dbReference>
<evidence type="ECO:0000256" key="2">
    <source>
        <dbReference type="ARBA" id="ARBA00022898"/>
    </source>
</evidence>
<organism evidence="4 5">
    <name type="scientific">Streptomyces silvisoli</name>
    <dbReference type="NCBI Taxonomy" id="3034235"/>
    <lineage>
        <taxon>Bacteria</taxon>
        <taxon>Bacillati</taxon>
        <taxon>Actinomycetota</taxon>
        <taxon>Actinomycetes</taxon>
        <taxon>Kitasatosporales</taxon>
        <taxon>Streptomycetaceae</taxon>
        <taxon>Streptomyces</taxon>
    </lineage>
</organism>
<dbReference type="InterPro" id="IPR036052">
    <property type="entry name" value="TrpB-like_PALP_sf"/>
</dbReference>
<comment type="caution">
    <text evidence="4">The sequence shown here is derived from an EMBL/GenBank/DDBJ whole genome shotgun (WGS) entry which is preliminary data.</text>
</comment>
<comment type="cofactor">
    <cofactor evidence="1">
        <name>pyridoxal 5'-phosphate</name>
        <dbReference type="ChEBI" id="CHEBI:597326"/>
    </cofactor>
</comment>
<dbReference type="SUPFAM" id="SSF53686">
    <property type="entry name" value="Tryptophan synthase beta subunit-like PLP-dependent enzymes"/>
    <property type="match status" value="1"/>
</dbReference>
<evidence type="ECO:0000259" key="3">
    <source>
        <dbReference type="Pfam" id="PF00291"/>
    </source>
</evidence>
<dbReference type="InterPro" id="IPR001926">
    <property type="entry name" value="TrpB-like_PALP"/>
</dbReference>
<dbReference type="EMBL" id="JARJBC010000032">
    <property type="protein sequence ID" value="MDF3293939.1"/>
    <property type="molecule type" value="Genomic_DNA"/>
</dbReference>
<reference evidence="4 5" key="1">
    <citation type="submission" date="2023-03" db="EMBL/GenBank/DDBJ databases">
        <title>Draft genome sequence of Streptomyces sp. RB6PN23 isolated from peat swamp forest in Thailand.</title>
        <authorList>
            <person name="Klaysubun C."/>
            <person name="Duangmal K."/>
        </authorList>
    </citation>
    <scope>NUCLEOTIDE SEQUENCE [LARGE SCALE GENOMIC DNA]</scope>
    <source>
        <strain evidence="4 5">RB6PN23</strain>
    </source>
</reference>
<evidence type="ECO:0000313" key="5">
    <source>
        <dbReference type="Proteomes" id="UP001216579"/>
    </source>
</evidence>
<accession>A0ABT5ZVU2</accession>